<keyword evidence="2 5" id="KW-0689">Ribosomal protein</keyword>
<dbReference type="CDD" id="cd00427">
    <property type="entry name" value="Ribosomal_L29_HIP"/>
    <property type="match status" value="1"/>
</dbReference>
<name>A0A344V6K9_9FLOR</name>
<dbReference type="SUPFAM" id="SSF46561">
    <property type="entry name" value="Ribosomal protein L29 (L29p)"/>
    <property type="match status" value="1"/>
</dbReference>
<dbReference type="NCBIfam" id="TIGR00012">
    <property type="entry name" value="L29"/>
    <property type="match status" value="1"/>
</dbReference>
<keyword evidence="6" id="KW-0150">Chloroplast</keyword>
<evidence type="ECO:0000256" key="1">
    <source>
        <dbReference type="ARBA" id="ARBA00009254"/>
    </source>
</evidence>
<dbReference type="PANTHER" id="PTHR10916:SF0">
    <property type="entry name" value="LARGE RIBOSOMAL SUBUNIT PROTEIN UL29C"/>
    <property type="match status" value="1"/>
</dbReference>
<accession>A0A344V6K9</accession>
<evidence type="ECO:0000256" key="4">
    <source>
        <dbReference type="ARBA" id="ARBA00040028"/>
    </source>
</evidence>
<dbReference type="GeneID" id="37504480"/>
<dbReference type="InterPro" id="IPR001854">
    <property type="entry name" value="Ribosomal_uL29"/>
</dbReference>
<sequence>MSLPKIKDIQHLGAQEIKFKIIELKKEIFQIKLQKSTRQNIKPHLFKHKKHQIAQLLTIQNKLINQ</sequence>
<dbReference type="AlphaFoldDB" id="A0A344V6K9"/>
<protein>
    <recommendedName>
        <fullName evidence="4 5">Large ribosomal subunit protein uL29c</fullName>
    </recommendedName>
</protein>
<gene>
    <name evidence="5 6" type="primary">rpl29</name>
</gene>
<dbReference type="EMBL" id="MF372957">
    <property type="protein sequence ID" value="AXE43596.1"/>
    <property type="molecule type" value="Genomic_DNA"/>
</dbReference>
<dbReference type="InterPro" id="IPR036049">
    <property type="entry name" value="Ribosomal_uL29_sf"/>
</dbReference>
<dbReference type="InterPro" id="IPR050063">
    <property type="entry name" value="Ribosomal_protein_uL29"/>
</dbReference>
<evidence type="ECO:0000256" key="5">
    <source>
        <dbReference type="HAMAP-Rule" id="MF_00374"/>
    </source>
</evidence>
<comment type="similarity">
    <text evidence="1 5">Belongs to the universal ribosomal protein uL29 family.</text>
</comment>
<dbReference type="GO" id="GO:0006412">
    <property type="term" value="P:translation"/>
    <property type="evidence" value="ECO:0007669"/>
    <property type="project" value="UniProtKB-UniRule"/>
</dbReference>
<dbReference type="HAMAP" id="MF_00374">
    <property type="entry name" value="Ribosomal_uL29"/>
    <property type="match status" value="1"/>
</dbReference>
<reference evidence="6" key="1">
    <citation type="submission" date="2017-06" db="EMBL/GenBank/DDBJ databases">
        <title>Complete plastid genome of Gracilaria bailinae.</title>
        <authorList>
            <person name="Zhang L."/>
        </authorList>
    </citation>
    <scope>NUCLEOTIDE SEQUENCE</scope>
</reference>
<keyword evidence="6" id="KW-0934">Plastid</keyword>
<proteinExistence type="inferred from homology"/>
<evidence type="ECO:0000313" key="6">
    <source>
        <dbReference type="EMBL" id="AXE43596.1"/>
    </source>
</evidence>
<comment type="subcellular location">
    <subcellularLocation>
        <location evidence="5">Plastid</location>
        <location evidence="5">Chloroplast</location>
    </subcellularLocation>
</comment>
<evidence type="ECO:0000256" key="3">
    <source>
        <dbReference type="ARBA" id="ARBA00023274"/>
    </source>
</evidence>
<dbReference type="Gene3D" id="1.10.287.310">
    <property type="match status" value="1"/>
</dbReference>
<geneLocation type="chloroplast" evidence="6"/>
<evidence type="ECO:0000256" key="2">
    <source>
        <dbReference type="ARBA" id="ARBA00022980"/>
    </source>
</evidence>
<keyword evidence="3 5" id="KW-0687">Ribonucleoprotein</keyword>
<dbReference type="Pfam" id="PF00831">
    <property type="entry name" value="Ribosomal_L29"/>
    <property type="match status" value="1"/>
</dbReference>
<dbReference type="RefSeq" id="YP_009500434.1">
    <property type="nucleotide sequence ID" value="NC_038100.1"/>
</dbReference>
<dbReference type="PANTHER" id="PTHR10916">
    <property type="entry name" value="60S RIBOSOMAL PROTEIN L35/50S RIBOSOMAL PROTEIN L29"/>
    <property type="match status" value="1"/>
</dbReference>
<dbReference type="GO" id="GO:0009507">
    <property type="term" value="C:chloroplast"/>
    <property type="evidence" value="ECO:0007669"/>
    <property type="project" value="UniProtKB-SubCell"/>
</dbReference>
<dbReference type="GO" id="GO:0003735">
    <property type="term" value="F:structural constituent of ribosome"/>
    <property type="evidence" value="ECO:0007669"/>
    <property type="project" value="InterPro"/>
</dbReference>
<organism evidence="6">
    <name type="scientific">Gracilariopsis heteroclada</name>
    <dbReference type="NCBI Taxonomy" id="172978"/>
    <lineage>
        <taxon>Eukaryota</taxon>
        <taxon>Rhodophyta</taxon>
        <taxon>Florideophyceae</taxon>
        <taxon>Rhodymeniophycidae</taxon>
        <taxon>Gracilariales</taxon>
        <taxon>Gracilariaceae</taxon>
        <taxon>Gracilariopsis</taxon>
    </lineage>
</organism>
<dbReference type="GO" id="GO:0022625">
    <property type="term" value="C:cytosolic large ribosomal subunit"/>
    <property type="evidence" value="ECO:0007669"/>
    <property type="project" value="TreeGrafter"/>
</dbReference>